<reference evidence="1" key="1">
    <citation type="submission" date="2021-01" db="EMBL/GenBank/DDBJ databases">
        <authorList>
            <consortium name="Genoscope - CEA"/>
            <person name="William W."/>
        </authorList>
    </citation>
    <scope>NUCLEOTIDE SEQUENCE</scope>
</reference>
<dbReference type="AlphaFoldDB" id="A0A8S1TU88"/>
<proteinExistence type="predicted"/>
<dbReference type="EMBL" id="CAJJDP010000029">
    <property type="protein sequence ID" value="CAD8154559.1"/>
    <property type="molecule type" value="Genomic_DNA"/>
</dbReference>
<keyword evidence="2" id="KW-1185">Reference proteome</keyword>
<comment type="caution">
    <text evidence="1">The sequence shown here is derived from an EMBL/GenBank/DDBJ whole genome shotgun (WGS) entry which is preliminary data.</text>
</comment>
<dbReference type="Proteomes" id="UP000683925">
    <property type="component" value="Unassembled WGS sequence"/>
</dbReference>
<protein>
    <submittedName>
        <fullName evidence="1">Uncharacterized protein</fullName>
    </submittedName>
</protein>
<gene>
    <name evidence="1" type="ORF">POCTA_138.1.T0290236</name>
</gene>
<evidence type="ECO:0000313" key="1">
    <source>
        <dbReference type="EMBL" id="CAD8154559.1"/>
    </source>
</evidence>
<dbReference type="OrthoDB" id="292979at2759"/>
<dbReference type="OMA" id="NCYHTTK"/>
<evidence type="ECO:0000313" key="2">
    <source>
        <dbReference type="Proteomes" id="UP000683925"/>
    </source>
</evidence>
<sequence length="278" mass="33363">MVKFVQILSLKNMLSKLITCKETLLRQTSFLASSLNQNQCLNQIHSQELQVKKNNEILKLLESKCNSLKTESQEEYFQVMEQTIQLLDQQLQLINKIMKKQNIRNQIKYSSLRSNILEKAANHFYEIWQFDSENMDYLKKYLDIVKCFKGTLCDQYLEGLCKYAQYTQEYEELVNIYSQIEKNKFSETQKRCAMTLFMLTQDELYYEHFLLNESNLLDQSFEIRFHLFATQYFQQQNCYHTTKFHKQQCEDMSSEYQRSIAKSNLELQLSFMKNQSNH</sequence>
<name>A0A8S1TU88_PAROT</name>
<organism evidence="1 2">
    <name type="scientific">Paramecium octaurelia</name>
    <dbReference type="NCBI Taxonomy" id="43137"/>
    <lineage>
        <taxon>Eukaryota</taxon>
        <taxon>Sar</taxon>
        <taxon>Alveolata</taxon>
        <taxon>Ciliophora</taxon>
        <taxon>Intramacronucleata</taxon>
        <taxon>Oligohymenophorea</taxon>
        <taxon>Peniculida</taxon>
        <taxon>Parameciidae</taxon>
        <taxon>Paramecium</taxon>
    </lineage>
</organism>
<accession>A0A8S1TU88</accession>